<dbReference type="Pfam" id="PF00300">
    <property type="entry name" value="His_Phos_1"/>
    <property type="match status" value="1"/>
</dbReference>
<dbReference type="InterPro" id="IPR013078">
    <property type="entry name" value="His_Pase_superF_clade-1"/>
</dbReference>
<organism evidence="1 2">
    <name type="scientific">Jannaschia pagri</name>
    <dbReference type="NCBI Taxonomy" id="2829797"/>
    <lineage>
        <taxon>Bacteria</taxon>
        <taxon>Pseudomonadati</taxon>
        <taxon>Pseudomonadota</taxon>
        <taxon>Alphaproteobacteria</taxon>
        <taxon>Rhodobacterales</taxon>
        <taxon>Roseobacteraceae</taxon>
        <taxon>Jannaschia</taxon>
    </lineage>
</organism>
<dbReference type="InterPro" id="IPR050275">
    <property type="entry name" value="PGM_Phosphatase"/>
</dbReference>
<dbReference type="RefSeq" id="WP_220749751.1">
    <property type="nucleotide sequence ID" value="NZ_BPFH01000005.1"/>
</dbReference>
<keyword evidence="2" id="KW-1185">Reference proteome</keyword>
<dbReference type="CDD" id="cd07067">
    <property type="entry name" value="HP_PGM_like"/>
    <property type="match status" value="1"/>
</dbReference>
<dbReference type="PIRSF" id="PIRSF000709">
    <property type="entry name" value="6PFK_2-Ptase"/>
    <property type="match status" value="1"/>
</dbReference>
<accession>A0ABQ4NPU0</accession>
<evidence type="ECO:0000313" key="2">
    <source>
        <dbReference type="Proteomes" id="UP000786693"/>
    </source>
</evidence>
<sequence>MSAPIILMRHGETFWNREGRLQGALDSALTPLGRVQAARQGAILRRLGVIAPAFVSPRGRARRTAALSGLSAQIDADLAEISMGAWEGHLRPTEATDGVLWKFAAPGGESQSELVARLDHLLGRLPRPCVLVTHGVVSIGLRAMLTDRPPCQWDELSDPQGVVHWVENGRDRVVR</sequence>
<comment type="caution">
    <text evidence="1">The sequence shown here is derived from an EMBL/GenBank/DDBJ whole genome shotgun (WGS) entry which is preliminary data.</text>
</comment>
<evidence type="ECO:0000313" key="1">
    <source>
        <dbReference type="EMBL" id="GIT96254.1"/>
    </source>
</evidence>
<dbReference type="PANTHER" id="PTHR48100">
    <property type="entry name" value="BROAD-SPECIFICITY PHOSPHATASE YOR283W-RELATED"/>
    <property type="match status" value="1"/>
</dbReference>
<dbReference type="SMART" id="SM00855">
    <property type="entry name" value="PGAM"/>
    <property type="match status" value="1"/>
</dbReference>
<dbReference type="SUPFAM" id="SSF53254">
    <property type="entry name" value="Phosphoglycerate mutase-like"/>
    <property type="match status" value="1"/>
</dbReference>
<proteinExistence type="predicted"/>
<name>A0ABQ4NPU0_9RHOB</name>
<dbReference type="InterPro" id="IPR001345">
    <property type="entry name" value="PG/BPGM_mutase_AS"/>
</dbReference>
<dbReference type="Proteomes" id="UP000786693">
    <property type="component" value="Unassembled WGS sequence"/>
</dbReference>
<dbReference type="EMBL" id="BPFH01000005">
    <property type="protein sequence ID" value="GIT96254.1"/>
    <property type="molecule type" value="Genomic_DNA"/>
</dbReference>
<dbReference type="InterPro" id="IPR029033">
    <property type="entry name" value="His_PPase_superfam"/>
</dbReference>
<gene>
    <name evidence="1" type="ORF">JANAI62_28770</name>
</gene>
<reference evidence="1 2" key="1">
    <citation type="submission" date="2021-05" db="EMBL/GenBank/DDBJ databases">
        <title>Bacteria Genome sequencing.</title>
        <authorList>
            <person name="Takabe Y."/>
            <person name="Nakajima Y."/>
            <person name="Suzuki S."/>
            <person name="Shiozaki T."/>
        </authorList>
    </citation>
    <scope>NUCLEOTIDE SEQUENCE [LARGE SCALE GENOMIC DNA]</scope>
    <source>
        <strain evidence="1 2">AI_62</strain>
    </source>
</reference>
<dbReference type="Gene3D" id="3.40.50.1240">
    <property type="entry name" value="Phosphoglycerate mutase-like"/>
    <property type="match status" value="1"/>
</dbReference>
<dbReference type="PROSITE" id="PS00175">
    <property type="entry name" value="PG_MUTASE"/>
    <property type="match status" value="1"/>
</dbReference>
<protein>
    <submittedName>
        <fullName evidence="1">Phosphoglycerate mutase</fullName>
    </submittedName>
</protein>